<dbReference type="AlphaFoldDB" id="A0A1X1EGH6"/>
<sequence length="231" mass="24391">MMTMRSDWPIGYFIGERGPQIDNALLAAFRQLPVPNIGDSMGRSVGALGLTAYHNDPQLVLCGPALTVKVRPGDNLMIHKAIELAQPGDVIVVDGSGDLTQALIGGLMRTSAVAKKIAGFVIDGAVRDLNEWAEGGVAVWARGNTLRGPSKDGPGEVNTTVHCAGLVISPGDLIVADADGVIAIPHDELSVLLPRVQQHAQREEKIRASNLAGTNDPERFNAILRAKGCPL</sequence>
<keyword evidence="7" id="KW-1185">Reference proteome</keyword>
<gene>
    <name evidence="6" type="ORF">HA50_29280</name>
</gene>
<dbReference type="CDD" id="cd16841">
    <property type="entry name" value="RraA_family"/>
    <property type="match status" value="1"/>
</dbReference>
<evidence type="ECO:0000313" key="7">
    <source>
        <dbReference type="Proteomes" id="UP000193749"/>
    </source>
</evidence>
<dbReference type="GO" id="GO:0032259">
    <property type="term" value="P:methylation"/>
    <property type="evidence" value="ECO:0007669"/>
    <property type="project" value="UniProtKB-KW"/>
</dbReference>
<dbReference type="InterPro" id="IPR005493">
    <property type="entry name" value="RraA/RraA-like"/>
</dbReference>
<dbReference type="Pfam" id="PF03737">
    <property type="entry name" value="RraA-like"/>
    <property type="match status" value="1"/>
</dbReference>
<dbReference type="EMBL" id="MLJI01000003">
    <property type="protein sequence ID" value="ORM88030.1"/>
    <property type="molecule type" value="Genomic_DNA"/>
</dbReference>
<dbReference type="PANTHER" id="PTHR33254:SF4">
    <property type="entry name" value="4-HYDROXY-4-METHYL-2-OXOGLUTARATE ALDOLASE 3-RELATED"/>
    <property type="match status" value="1"/>
</dbReference>
<feature type="binding site" evidence="5">
    <location>
        <begin position="105"/>
        <end position="108"/>
    </location>
    <ligand>
        <name>substrate</name>
    </ligand>
</feature>
<dbReference type="SUPFAM" id="SSF89562">
    <property type="entry name" value="RraA-like"/>
    <property type="match status" value="1"/>
</dbReference>
<dbReference type="PANTHER" id="PTHR33254">
    <property type="entry name" value="4-HYDROXY-4-METHYL-2-OXOGLUTARATE ALDOLASE 3-RELATED"/>
    <property type="match status" value="1"/>
</dbReference>
<reference evidence="6 7" key="1">
    <citation type="journal article" date="2017" name="Antonie Van Leeuwenhoek">
        <title>Phylogenomic resolution of the bacterial genus Pantoea and its relationship with Erwinia and Tatumella.</title>
        <authorList>
            <person name="Palmer M."/>
            <person name="Steenkamp E.T."/>
            <person name="Coetzee M.P."/>
            <person name="Chan W.Y."/>
            <person name="van Zyl E."/>
            <person name="De Maayer P."/>
            <person name="Coutinho T.A."/>
            <person name="Blom J."/>
            <person name="Smits T.H."/>
            <person name="Duffy B."/>
            <person name="Venter S.N."/>
        </authorList>
    </citation>
    <scope>NUCLEOTIDE SEQUENCE [LARGE SCALE GENOMIC DNA]</scope>
    <source>
        <strain evidence="6 7">LMG 2657</strain>
    </source>
</reference>
<name>A0A1X1EGH6_PANCY</name>
<proteinExistence type="predicted"/>
<dbReference type="GO" id="GO:0008168">
    <property type="term" value="F:methyltransferase activity"/>
    <property type="evidence" value="ECO:0007669"/>
    <property type="project" value="UniProtKB-KW"/>
</dbReference>
<evidence type="ECO:0000256" key="4">
    <source>
        <dbReference type="ARBA" id="ARBA00030169"/>
    </source>
</evidence>
<keyword evidence="5" id="KW-0479">Metal-binding</keyword>
<evidence type="ECO:0000313" key="6">
    <source>
        <dbReference type="EMBL" id="ORM88030.1"/>
    </source>
</evidence>
<comment type="cofactor">
    <cofactor evidence="1">
        <name>a divalent metal cation</name>
        <dbReference type="ChEBI" id="CHEBI:60240"/>
    </cofactor>
</comment>
<dbReference type="NCBIfam" id="NF004850">
    <property type="entry name" value="PRK06201.1"/>
    <property type="match status" value="1"/>
</dbReference>
<dbReference type="InterPro" id="IPR036704">
    <property type="entry name" value="RraA/RraA-like_sf"/>
</dbReference>
<organism evidence="6 7">
    <name type="scientific">Pantoea cypripedii</name>
    <name type="common">Pectobacterium cypripedii</name>
    <name type="synonym">Erwinia cypripedii</name>
    <dbReference type="NCBI Taxonomy" id="55209"/>
    <lineage>
        <taxon>Bacteria</taxon>
        <taxon>Pseudomonadati</taxon>
        <taxon>Pseudomonadota</taxon>
        <taxon>Gammaproteobacteria</taxon>
        <taxon>Enterobacterales</taxon>
        <taxon>Erwiniaceae</taxon>
        <taxon>Pantoea</taxon>
    </lineage>
</organism>
<evidence type="ECO:0000256" key="3">
    <source>
        <dbReference type="ARBA" id="ARBA00029596"/>
    </source>
</evidence>
<comment type="caution">
    <text evidence="6">The sequence shown here is derived from an EMBL/GenBank/DDBJ whole genome shotgun (WGS) entry which is preliminary data.</text>
</comment>
<feature type="binding site" evidence="5">
    <location>
        <position position="128"/>
    </location>
    <ligand>
        <name>Mg(2+)</name>
        <dbReference type="ChEBI" id="CHEBI:18420"/>
    </ligand>
</feature>
<keyword evidence="6" id="KW-0489">Methyltransferase</keyword>
<protein>
    <recommendedName>
        <fullName evidence="2">Putative 4-hydroxy-4-methyl-2-oxoglutarate aldolase</fullName>
    </recommendedName>
    <alternativeName>
        <fullName evidence="3">Regulator of ribonuclease activity homolog</fullName>
    </alternativeName>
    <alternativeName>
        <fullName evidence="4">RraA-like protein</fullName>
    </alternativeName>
</protein>
<comment type="cofactor">
    <cofactor evidence="5">
        <name>Mg(2+)</name>
        <dbReference type="ChEBI" id="CHEBI:18420"/>
    </cofactor>
</comment>
<evidence type="ECO:0000256" key="5">
    <source>
        <dbReference type="PIRSR" id="PIRSR605493-1"/>
    </source>
</evidence>
<dbReference type="Gene3D" id="3.50.30.40">
    <property type="entry name" value="Ribonuclease E inhibitor RraA/RraA-like"/>
    <property type="match status" value="1"/>
</dbReference>
<keyword evidence="6" id="KW-0808">Transferase</keyword>
<dbReference type="Proteomes" id="UP000193749">
    <property type="component" value="Unassembled WGS sequence"/>
</dbReference>
<keyword evidence="5" id="KW-0460">Magnesium</keyword>
<accession>A0A1X1EGH6</accession>
<dbReference type="GO" id="GO:0046872">
    <property type="term" value="F:metal ion binding"/>
    <property type="evidence" value="ECO:0007669"/>
    <property type="project" value="UniProtKB-KW"/>
</dbReference>
<feature type="binding site" evidence="5">
    <location>
        <position position="127"/>
    </location>
    <ligand>
        <name>substrate</name>
    </ligand>
</feature>
<dbReference type="STRING" id="55209.HA50_29280"/>
<evidence type="ECO:0000256" key="2">
    <source>
        <dbReference type="ARBA" id="ARBA00016549"/>
    </source>
</evidence>
<evidence type="ECO:0000256" key="1">
    <source>
        <dbReference type="ARBA" id="ARBA00001968"/>
    </source>
</evidence>